<evidence type="ECO:0000256" key="2">
    <source>
        <dbReference type="ARBA" id="ARBA00022980"/>
    </source>
</evidence>
<dbReference type="OrthoDB" id="4726at2759"/>
<keyword evidence="3" id="KW-0687">Ribonucleoprotein</keyword>
<dbReference type="STRING" id="1314777.A0A164ZS30"/>
<evidence type="ECO:0000313" key="5">
    <source>
        <dbReference type="Proteomes" id="UP000076722"/>
    </source>
</evidence>
<dbReference type="Proteomes" id="UP000076722">
    <property type="component" value="Unassembled WGS sequence"/>
</dbReference>
<dbReference type="PANTHER" id="PTHR15680:SF9">
    <property type="entry name" value="LARGE RIBOSOMAL SUBUNIT PROTEIN BL19M"/>
    <property type="match status" value="1"/>
</dbReference>
<dbReference type="AlphaFoldDB" id="A0A164ZS30"/>
<sequence>MNRIFGRTLRSFSTTTLRFSEPTAYPFAKDAVISQSSLPESLNLGALRRGRGLIEHVRKELVPPEKKQWLETLFSRNHPDRLLPGSVVSVVLNHAPSTFTGVLISLRRRGVDSSIVLRNVVQRIGTELQVFVGSPHLKEIKVIQRASGKKGEGKRMRRAKLFYLRDSPEKMSAISVGKRR</sequence>
<organism evidence="4 5">
    <name type="scientific">Sistotremastrum niveocremeum HHB9708</name>
    <dbReference type="NCBI Taxonomy" id="1314777"/>
    <lineage>
        <taxon>Eukaryota</taxon>
        <taxon>Fungi</taxon>
        <taxon>Dikarya</taxon>
        <taxon>Basidiomycota</taxon>
        <taxon>Agaricomycotina</taxon>
        <taxon>Agaricomycetes</taxon>
        <taxon>Sistotremastrales</taxon>
        <taxon>Sistotremastraceae</taxon>
        <taxon>Sertulicium</taxon>
        <taxon>Sertulicium niveocremeum</taxon>
    </lineage>
</organism>
<dbReference type="Gene3D" id="2.30.30.790">
    <property type="match status" value="1"/>
</dbReference>
<dbReference type="InterPro" id="IPR001857">
    <property type="entry name" value="Ribosomal_bL19"/>
</dbReference>
<dbReference type="Pfam" id="PF01245">
    <property type="entry name" value="Ribosomal_L19"/>
    <property type="match status" value="1"/>
</dbReference>
<comment type="similarity">
    <text evidence="1">Belongs to the bacterial ribosomal protein bL19 family.</text>
</comment>
<reference evidence="4 5" key="1">
    <citation type="journal article" date="2016" name="Mol. Biol. Evol.">
        <title>Comparative Genomics of Early-Diverging Mushroom-Forming Fungi Provides Insights into the Origins of Lignocellulose Decay Capabilities.</title>
        <authorList>
            <person name="Nagy L.G."/>
            <person name="Riley R."/>
            <person name="Tritt A."/>
            <person name="Adam C."/>
            <person name="Daum C."/>
            <person name="Floudas D."/>
            <person name="Sun H."/>
            <person name="Yadav J.S."/>
            <person name="Pangilinan J."/>
            <person name="Larsson K.H."/>
            <person name="Matsuura K."/>
            <person name="Barry K."/>
            <person name="Labutti K."/>
            <person name="Kuo R."/>
            <person name="Ohm R.A."/>
            <person name="Bhattacharya S.S."/>
            <person name="Shirouzu T."/>
            <person name="Yoshinaga Y."/>
            <person name="Martin F.M."/>
            <person name="Grigoriev I.V."/>
            <person name="Hibbett D.S."/>
        </authorList>
    </citation>
    <scope>NUCLEOTIDE SEQUENCE [LARGE SCALE GENOMIC DNA]</scope>
    <source>
        <strain evidence="4 5">HHB9708</strain>
    </source>
</reference>
<dbReference type="InterPro" id="IPR038657">
    <property type="entry name" value="Ribosomal_bL19_sf"/>
</dbReference>
<gene>
    <name evidence="4" type="ORF">SISNIDRAFT_449624</name>
</gene>
<dbReference type="GO" id="GO:0005762">
    <property type="term" value="C:mitochondrial large ribosomal subunit"/>
    <property type="evidence" value="ECO:0007669"/>
    <property type="project" value="TreeGrafter"/>
</dbReference>
<proteinExistence type="inferred from homology"/>
<keyword evidence="5" id="KW-1185">Reference proteome</keyword>
<evidence type="ECO:0000256" key="3">
    <source>
        <dbReference type="ARBA" id="ARBA00023274"/>
    </source>
</evidence>
<evidence type="ECO:0000313" key="4">
    <source>
        <dbReference type="EMBL" id="KZS98004.1"/>
    </source>
</evidence>
<evidence type="ECO:0000256" key="1">
    <source>
        <dbReference type="ARBA" id="ARBA00005781"/>
    </source>
</evidence>
<keyword evidence="2" id="KW-0689">Ribosomal protein</keyword>
<evidence type="ECO:0008006" key="6">
    <source>
        <dbReference type="Google" id="ProtNLM"/>
    </source>
</evidence>
<dbReference type="SUPFAM" id="SSF50104">
    <property type="entry name" value="Translation proteins SH3-like domain"/>
    <property type="match status" value="1"/>
</dbReference>
<dbReference type="EMBL" id="KV419396">
    <property type="protein sequence ID" value="KZS98004.1"/>
    <property type="molecule type" value="Genomic_DNA"/>
</dbReference>
<accession>A0A164ZS30</accession>
<dbReference type="GO" id="GO:0006412">
    <property type="term" value="P:translation"/>
    <property type="evidence" value="ECO:0007669"/>
    <property type="project" value="InterPro"/>
</dbReference>
<dbReference type="InterPro" id="IPR008991">
    <property type="entry name" value="Translation_prot_SH3-like_sf"/>
</dbReference>
<name>A0A164ZS30_9AGAM</name>
<dbReference type="GO" id="GO:0003735">
    <property type="term" value="F:structural constituent of ribosome"/>
    <property type="evidence" value="ECO:0007669"/>
    <property type="project" value="InterPro"/>
</dbReference>
<protein>
    <recommendedName>
        <fullName evidence="6">Ribosomal protein L19</fullName>
    </recommendedName>
</protein>
<dbReference type="PANTHER" id="PTHR15680">
    <property type="entry name" value="RIBOSOMAL PROTEIN L19"/>
    <property type="match status" value="1"/>
</dbReference>